<reference evidence="1 2" key="1">
    <citation type="submission" date="2022-04" db="EMBL/GenBank/DDBJ databases">
        <title>Spirosoma sp. strain RP8 genome sequencing and assembly.</title>
        <authorList>
            <person name="Jung Y."/>
        </authorList>
    </citation>
    <scope>NUCLEOTIDE SEQUENCE [LARGE SCALE GENOMIC DNA]</scope>
    <source>
        <strain evidence="1 2">RP8</strain>
    </source>
</reference>
<dbReference type="EMBL" id="JALPRF010000017">
    <property type="protein sequence ID" value="MCK8496111.1"/>
    <property type="molecule type" value="Genomic_DNA"/>
</dbReference>
<protein>
    <recommendedName>
        <fullName evidence="3">Secreted protein</fullName>
    </recommendedName>
</protein>
<dbReference type="Proteomes" id="UP001202180">
    <property type="component" value="Unassembled WGS sequence"/>
</dbReference>
<evidence type="ECO:0000313" key="1">
    <source>
        <dbReference type="EMBL" id="MCK8496111.1"/>
    </source>
</evidence>
<organism evidence="1 2">
    <name type="scientific">Spirosoma liriopis</name>
    <dbReference type="NCBI Taxonomy" id="2937440"/>
    <lineage>
        <taxon>Bacteria</taxon>
        <taxon>Pseudomonadati</taxon>
        <taxon>Bacteroidota</taxon>
        <taxon>Cytophagia</taxon>
        <taxon>Cytophagales</taxon>
        <taxon>Cytophagaceae</taxon>
        <taxon>Spirosoma</taxon>
    </lineage>
</organism>
<evidence type="ECO:0000313" key="2">
    <source>
        <dbReference type="Proteomes" id="UP001202180"/>
    </source>
</evidence>
<dbReference type="RefSeq" id="WP_248480996.1">
    <property type="nucleotide sequence ID" value="NZ_JALPRF010000017.1"/>
</dbReference>
<keyword evidence="2" id="KW-1185">Reference proteome</keyword>
<sequence length="134" mass="16157">MSQKLYLLIFLGLSILRFTVLSGYCTIRALTLLETISWRYLYTSLVDWLTLQRHTWQFSSEAVVKWPKKLYQFAQLVYFYTFQEKVYVRLIGVSIRDAYRKTRQSWPENRAFLLYGPNHRVRFVPVYLRQKGSL</sequence>
<comment type="caution">
    <text evidence="1">The sequence shown here is derived from an EMBL/GenBank/DDBJ whole genome shotgun (WGS) entry which is preliminary data.</text>
</comment>
<gene>
    <name evidence="1" type="ORF">M0L20_29865</name>
</gene>
<evidence type="ECO:0008006" key="3">
    <source>
        <dbReference type="Google" id="ProtNLM"/>
    </source>
</evidence>
<accession>A0ABT0HVA2</accession>
<name>A0ABT0HVA2_9BACT</name>
<proteinExistence type="predicted"/>